<dbReference type="NCBIfam" id="NF045663">
    <property type="entry name" value="diclust_near_Sec"/>
    <property type="match status" value="1"/>
</dbReference>
<dbReference type="InterPro" id="IPR009051">
    <property type="entry name" value="Helical_ferredxn"/>
</dbReference>
<evidence type="ECO:0000313" key="10">
    <source>
        <dbReference type="Proteomes" id="UP000093694"/>
    </source>
</evidence>
<dbReference type="InterPro" id="IPR017896">
    <property type="entry name" value="4Fe4S_Fe-S-bd"/>
</dbReference>
<dbReference type="InterPro" id="IPR004017">
    <property type="entry name" value="Cys_rich_dom"/>
</dbReference>
<dbReference type="SUPFAM" id="SSF46548">
    <property type="entry name" value="alpha-helical ferredoxin"/>
    <property type="match status" value="1"/>
</dbReference>
<evidence type="ECO:0000256" key="5">
    <source>
        <dbReference type="ARBA" id="ARBA00023014"/>
    </source>
</evidence>
<evidence type="ECO:0000259" key="6">
    <source>
        <dbReference type="PROSITE" id="PS51379"/>
    </source>
</evidence>
<keyword evidence="1" id="KW-0004">4Fe-4S</keyword>
<keyword evidence="2" id="KW-0479">Metal-binding</keyword>
<dbReference type="PATRIC" id="fig|1705578.3.peg.1567"/>
<dbReference type="PANTHER" id="PTHR43255">
    <property type="entry name" value="IRON-SULFUR-BINDING OXIDOREDUCTASE FADF-RELATED-RELATED"/>
    <property type="match status" value="1"/>
</dbReference>
<dbReference type="Gene3D" id="1.10.1060.10">
    <property type="entry name" value="Alpha-helical ferredoxin"/>
    <property type="match status" value="2"/>
</dbReference>
<dbReference type="RefSeq" id="WP_063601696.1">
    <property type="nucleotide sequence ID" value="NZ_LITQ01000022.1"/>
</dbReference>
<dbReference type="Gene3D" id="3.50.50.60">
    <property type="entry name" value="FAD/NAD(P)-binding domain"/>
    <property type="match status" value="1"/>
</dbReference>
<dbReference type="InterPro" id="IPR051460">
    <property type="entry name" value="HdrC_iron-sulfur_subunit"/>
</dbReference>
<reference evidence="7 9" key="1">
    <citation type="journal article" date="2015" name="Biotechnol. Bioeng.">
        <title>Genome sequence and phenotypic characterization of Caulobacter segnis.</title>
        <authorList>
            <person name="Patel S."/>
            <person name="Fletcher B."/>
            <person name="Scott D.C."/>
            <person name="Ely B."/>
        </authorList>
    </citation>
    <scope>NUCLEOTIDE SEQUENCE [LARGE SCALE GENOMIC DNA]</scope>
    <source>
        <strain evidence="7 9">PS02</strain>
    </source>
</reference>
<dbReference type="PROSITE" id="PS51379">
    <property type="entry name" value="4FE4S_FER_2"/>
    <property type="match status" value="1"/>
</dbReference>
<accession>A0A162ND69</accession>
<keyword evidence="3 7" id="KW-0560">Oxidoreductase</keyword>
<dbReference type="PANTHER" id="PTHR43255:SF1">
    <property type="entry name" value="IRON-SULFUR-BINDING OXIDOREDUCTASE FADF-RELATED"/>
    <property type="match status" value="1"/>
</dbReference>
<dbReference type="PROSITE" id="PS00198">
    <property type="entry name" value="4FE4S_FER_1"/>
    <property type="match status" value="1"/>
</dbReference>
<dbReference type="GO" id="GO:0004355">
    <property type="term" value="F:glutamate synthase (NADPH) activity"/>
    <property type="evidence" value="ECO:0007669"/>
    <property type="project" value="UniProtKB-EC"/>
</dbReference>
<dbReference type="Proteomes" id="UP000093694">
    <property type="component" value="Unassembled WGS sequence"/>
</dbReference>
<evidence type="ECO:0000313" key="8">
    <source>
        <dbReference type="EMBL" id="OBR92653.1"/>
    </source>
</evidence>
<gene>
    <name evidence="7" type="primary">gltB_3</name>
    <name evidence="8" type="ORF">CLCOS_28900</name>
    <name evidence="7" type="ORF">WX73_01172</name>
</gene>
<dbReference type="AlphaFoldDB" id="A0A162ND69"/>
<dbReference type="GO" id="GO:0005886">
    <property type="term" value="C:plasma membrane"/>
    <property type="evidence" value="ECO:0007669"/>
    <property type="project" value="TreeGrafter"/>
</dbReference>
<dbReference type="SUPFAM" id="SSF51971">
    <property type="entry name" value="Nucleotide-binding domain"/>
    <property type="match status" value="1"/>
</dbReference>
<dbReference type="InterPro" id="IPR028261">
    <property type="entry name" value="DPD_II"/>
</dbReference>
<evidence type="ECO:0000256" key="3">
    <source>
        <dbReference type="ARBA" id="ARBA00023002"/>
    </source>
</evidence>
<keyword evidence="5" id="KW-0411">Iron-sulfur</keyword>
<feature type="domain" description="4Fe-4S ferredoxin-type" evidence="6">
    <location>
        <begin position="340"/>
        <end position="370"/>
    </location>
</feature>
<reference evidence="8 10" key="2">
    <citation type="journal article" date="2016" name="Front. Microbiol.">
        <title>Industrial Acetogenic Biocatalysts: A Comparative Metabolic and Genomic Analysis.</title>
        <authorList>
            <person name="Bengelsdorf F."/>
            <person name="Poehlein A."/>
            <person name="Sonja S."/>
            <person name="Erz C."/>
            <person name="Hummel T."/>
            <person name="Hoffmeister S."/>
            <person name="Daniel R."/>
            <person name="Durre P."/>
        </authorList>
    </citation>
    <scope>NUCLEOTIDE SEQUENCE [LARGE SCALE GENOMIC DNA]</scope>
    <source>
        <strain evidence="8 10">PTA-10522</strain>
    </source>
</reference>
<dbReference type="Pfam" id="PF13534">
    <property type="entry name" value="Fer4_17"/>
    <property type="match status" value="1"/>
</dbReference>
<comment type="caution">
    <text evidence="7">The sequence shown here is derived from an EMBL/GenBank/DDBJ whole genome shotgun (WGS) entry which is preliminary data.</text>
</comment>
<sequence>MDLNKLLNRRELCIGDKPSACIAGCPLHMDVKAFIEEIQKGDFKKAYKIMSKKVPFARIIGSICDEPCKGVCPRNKLGGGINIHELERTAIELGFSSPKKSIPIPKNEKKVAVIGAGISGIVAAFDLDRKGYQVTVYEKSDKIGGRLWNFQGEQLSKQTIEEELEIMNKDDITIKFNEFVDEKKLEDILNTYDAVYMGTGTWKKDLKVNPQTFQVEDSSLFAGGRVVNKGDSVILSISSGRRAATSIDRYLQKTSLTAARENEGPYDTPLKLQLDDIETVEPIKRTSSVYNEKEAIEEAQRCLKCECSQCAKNCPHLRKYNTEPRKYIRQINHNENIVLGDHYANEMINSCTLCGLCGEVCPSNLDMKDIIQETRESMVEREKMPVSAHDFGLRDMEFSNSKHFSMVKNQPGYEKVKYMFYPGCQLPASSPEYIPEIYKYLMDNIKDGVGIMLGCCGAPADWAGRQDLVKKNMEDMKDKWEKAGKPTFILACSSCYRNFKKYIPDIKLISLWEVMDKYGIRKNNKTEKKKVLAVQDACSTRHNKEIHESIRSIADKLGYEIKELKFSKEKTKCCGYGGLVYFANREQSREFAKDRIGESNLDYLVYCAMCKDLFIDEGKKTFHILDLIYSNNLEEAGLRKVPSLSKRHENRALVKKKLLKEIWNEEMNDFKKDYGFKLNIPDNVQNQMEERLILLEDIEKAVDNAQKNKERFFNPENSHYLCRLRIGSVTYWVEYEKNENQIFVKDVYSHRMEVVEE</sequence>
<dbReference type="Proteomes" id="UP000077384">
    <property type="component" value="Unassembled WGS sequence"/>
</dbReference>
<keyword evidence="4" id="KW-0408">Iron</keyword>
<dbReference type="Pfam" id="PF02754">
    <property type="entry name" value="CCG"/>
    <property type="match status" value="2"/>
</dbReference>
<organism evidence="7 9">
    <name type="scientific">Clostridium coskatii</name>
    <dbReference type="NCBI Taxonomy" id="1705578"/>
    <lineage>
        <taxon>Bacteria</taxon>
        <taxon>Bacillati</taxon>
        <taxon>Bacillota</taxon>
        <taxon>Clostridia</taxon>
        <taxon>Eubacteriales</taxon>
        <taxon>Clostridiaceae</taxon>
        <taxon>Clostridium</taxon>
    </lineage>
</organism>
<evidence type="ECO:0000313" key="7">
    <source>
        <dbReference type="EMBL" id="OAA92059.1"/>
    </source>
</evidence>
<evidence type="ECO:0000313" key="9">
    <source>
        <dbReference type="Proteomes" id="UP000077384"/>
    </source>
</evidence>
<dbReference type="GO" id="GO:0051539">
    <property type="term" value="F:4 iron, 4 sulfur cluster binding"/>
    <property type="evidence" value="ECO:0007669"/>
    <property type="project" value="UniProtKB-KW"/>
</dbReference>
<dbReference type="PRINTS" id="PR00419">
    <property type="entry name" value="ADXRDTASE"/>
</dbReference>
<keyword evidence="10" id="KW-1185">Reference proteome</keyword>
<evidence type="ECO:0000256" key="1">
    <source>
        <dbReference type="ARBA" id="ARBA00022485"/>
    </source>
</evidence>
<dbReference type="EMBL" id="LITQ01000022">
    <property type="protein sequence ID" value="OAA92059.1"/>
    <property type="molecule type" value="Genomic_DNA"/>
</dbReference>
<proteinExistence type="predicted"/>
<dbReference type="Pfam" id="PF14691">
    <property type="entry name" value="Fer4_20"/>
    <property type="match status" value="1"/>
</dbReference>
<dbReference type="EC" id="1.4.1.13" evidence="7"/>
<evidence type="ECO:0000256" key="2">
    <source>
        <dbReference type="ARBA" id="ARBA00022723"/>
    </source>
</evidence>
<dbReference type="EMBL" id="LROR01000056">
    <property type="protein sequence ID" value="OBR92653.1"/>
    <property type="molecule type" value="Genomic_DNA"/>
</dbReference>
<dbReference type="Pfam" id="PF13450">
    <property type="entry name" value="NAD_binding_8"/>
    <property type="match status" value="1"/>
</dbReference>
<protein>
    <submittedName>
        <fullName evidence="7">Glutamate synthase [NADPH] small chain</fullName>
        <ecNumber evidence="7">1.4.1.13</ecNumber>
    </submittedName>
</protein>
<name>A0A162ND69_9CLOT</name>
<dbReference type="InterPro" id="IPR017900">
    <property type="entry name" value="4Fe4S_Fe_S_CS"/>
</dbReference>
<dbReference type="GO" id="GO:0046872">
    <property type="term" value="F:metal ion binding"/>
    <property type="evidence" value="ECO:0007669"/>
    <property type="project" value="UniProtKB-KW"/>
</dbReference>
<evidence type="ECO:0000256" key="4">
    <source>
        <dbReference type="ARBA" id="ARBA00023004"/>
    </source>
</evidence>
<dbReference type="InterPro" id="IPR036188">
    <property type="entry name" value="FAD/NAD-bd_sf"/>
</dbReference>